<comment type="caution">
    <text evidence="2">The sequence shown here is derived from an EMBL/GenBank/DDBJ whole genome shotgun (WGS) entry which is preliminary data.</text>
</comment>
<evidence type="ECO:0000313" key="3">
    <source>
        <dbReference type="Proteomes" id="UP000886998"/>
    </source>
</evidence>
<dbReference type="EMBL" id="BMAV01023999">
    <property type="protein sequence ID" value="GFS29305.1"/>
    <property type="molecule type" value="Genomic_DNA"/>
</dbReference>
<proteinExistence type="predicted"/>
<dbReference type="Proteomes" id="UP000886998">
    <property type="component" value="Unassembled WGS sequence"/>
</dbReference>
<sequence>MGVLDGAVARARPTFPDVRGQVEKFFWEIERRKTSLDHLKSPKQSDFNIRHLRINRRTPSTGSPPFLRSVGLSVCLNVPRTPRPRPSVSVQVKAWGTQSVGKNHRKKGENDLFPVRSPRNWGVQGGV</sequence>
<accession>A0A8X6M811</accession>
<reference evidence="2" key="1">
    <citation type="submission" date="2020-08" db="EMBL/GenBank/DDBJ databases">
        <title>Multicomponent nature underlies the extraordinary mechanical properties of spider dragline silk.</title>
        <authorList>
            <person name="Kono N."/>
            <person name="Nakamura H."/>
            <person name="Mori M."/>
            <person name="Yoshida Y."/>
            <person name="Ohtoshi R."/>
            <person name="Malay A.D."/>
            <person name="Moran D.A.P."/>
            <person name="Tomita M."/>
            <person name="Numata K."/>
            <person name="Arakawa K."/>
        </authorList>
    </citation>
    <scope>NUCLEOTIDE SEQUENCE</scope>
</reference>
<dbReference type="AlphaFoldDB" id="A0A8X6M811"/>
<name>A0A8X6M811_9ARAC</name>
<protein>
    <submittedName>
        <fullName evidence="2">Uncharacterized protein</fullName>
    </submittedName>
</protein>
<feature type="region of interest" description="Disordered" evidence="1">
    <location>
        <begin position="83"/>
        <end position="127"/>
    </location>
</feature>
<evidence type="ECO:0000256" key="1">
    <source>
        <dbReference type="SAM" id="MobiDB-lite"/>
    </source>
</evidence>
<gene>
    <name evidence="2" type="ORF">TNIN_484111</name>
</gene>
<organism evidence="2 3">
    <name type="scientific">Trichonephila inaurata madagascariensis</name>
    <dbReference type="NCBI Taxonomy" id="2747483"/>
    <lineage>
        <taxon>Eukaryota</taxon>
        <taxon>Metazoa</taxon>
        <taxon>Ecdysozoa</taxon>
        <taxon>Arthropoda</taxon>
        <taxon>Chelicerata</taxon>
        <taxon>Arachnida</taxon>
        <taxon>Araneae</taxon>
        <taxon>Araneomorphae</taxon>
        <taxon>Entelegynae</taxon>
        <taxon>Araneoidea</taxon>
        <taxon>Nephilidae</taxon>
        <taxon>Trichonephila</taxon>
        <taxon>Trichonephila inaurata</taxon>
    </lineage>
</organism>
<evidence type="ECO:0000313" key="2">
    <source>
        <dbReference type="EMBL" id="GFS29305.1"/>
    </source>
</evidence>
<keyword evidence="3" id="KW-1185">Reference proteome</keyword>